<evidence type="ECO:0000313" key="2">
    <source>
        <dbReference type="EMBL" id="KAE9243710.1"/>
    </source>
</evidence>
<dbReference type="EMBL" id="QXGB01000282">
    <property type="protein sequence ID" value="KAE9221236.1"/>
    <property type="molecule type" value="Genomic_DNA"/>
</dbReference>
<organism evidence="2 4">
    <name type="scientific">Phytophthora fragariae</name>
    <dbReference type="NCBI Taxonomy" id="53985"/>
    <lineage>
        <taxon>Eukaryota</taxon>
        <taxon>Sar</taxon>
        <taxon>Stramenopiles</taxon>
        <taxon>Oomycota</taxon>
        <taxon>Peronosporomycetes</taxon>
        <taxon>Peronosporales</taxon>
        <taxon>Peronosporaceae</taxon>
        <taxon>Phytophthora</taxon>
    </lineage>
</organism>
<name>A0A6A3ZWP9_9STRA</name>
<gene>
    <name evidence="2" type="ORF">PF002_g8120</name>
    <name evidence="1" type="ORF">PF005_g7169</name>
</gene>
<evidence type="ECO:0000313" key="1">
    <source>
        <dbReference type="EMBL" id="KAE9221236.1"/>
    </source>
</evidence>
<dbReference type="Proteomes" id="UP000433483">
    <property type="component" value="Unassembled WGS sequence"/>
</dbReference>
<dbReference type="EMBL" id="QXGD01000312">
    <property type="protein sequence ID" value="KAE9243710.1"/>
    <property type="molecule type" value="Genomic_DNA"/>
</dbReference>
<evidence type="ECO:0000313" key="4">
    <source>
        <dbReference type="Proteomes" id="UP000440367"/>
    </source>
</evidence>
<sequence>MPTGLVSMRIKVALTVTADGKKLQPLLILKGANGKKWKIEKRSSVLHAHTYQKYQVICAKKIAKTLVIPGGLMSYLQTVDSGILKSFKDSSSGVINEWKTSNRVTYTLGGNPRAPDIDEVVDLMGSTSYGFHGGVVERSVSAAGFTGNYEKLNISKHDAYGSLF</sequence>
<reference evidence="3 4" key="1">
    <citation type="submission" date="2018-08" db="EMBL/GenBank/DDBJ databases">
        <title>Genomic investigation of the strawberry pathogen Phytophthora fragariae indicates pathogenicity is determined by transcriptional variation in three key races.</title>
        <authorList>
            <person name="Adams T.M."/>
            <person name="Armitage A.D."/>
            <person name="Sobczyk M.K."/>
            <person name="Bates H.J."/>
            <person name="Dunwell J.M."/>
            <person name="Nellist C.F."/>
            <person name="Harrison R.J."/>
        </authorList>
    </citation>
    <scope>NUCLEOTIDE SEQUENCE [LARGE SCALE GENOMIC DNA]</scope>
    <source>
        <strain evidence="2 4">BC-1</strain>
        <strain evidence="1 3">NOV-27</strain>
    </source>
</reference>
<proteinExistence type="predicted"/>
<evidence type="ECO:0000313" key="3">
    <source>
        <dbReference type="Proteomes" id="UP000433483"/>
    </source>
</evidence>
<accession>A0A6A3ZWP9</accession>
<keyword evidence="3" id="KW-1185">Reference proteome</keyword>
<dbReference type="Proteomes" id="UP000440367">
    <property type="component" value="Unassembled WGS sequence"/>
</dbReference>
<dbReference type="AlphaFoldDB" id="A0A6A3ZWP9"/>
<protein>
    <submittedName>
        <fullName evidence="2">Uncharacterized protein</fullName>
    </submittedName>
</protein>
<dbReference type="OrthoDB" id="10066858at2759"/>
<comment type="caution">
    <text evidence="2">The sequence shown here is derived from an EMBL/GenBank/DDBJ whole genome shotgun (WGS) entry which is preliminary data.</text>
</comment>